<protein>
    <submittedName>
        <fullName evidence="1">Uncharacterized protein</fullName>
    </submittedName>
</protein>
<dbReference type="AlphaFoldDB" id="A0A167MKP2"/>
<accession>A0A167MKP2</accession>
<name>A0A167MKP2_CALVF</name>
<organism evidence="1 2">
    <name type="scientific">Calocera viscosa (strain TUFC12733)</name>
    <dbReference type="NCBI Taxonomy" id="1330018"/>
    <lineage>
        <taxon>Eukaryota</taxon>
        <taxon>Fungi</taxon>
        <taxon>Dikarya</taxon>
        <taxon>Basidiomycota</taxon>
        <taxon>Agaricomycotina</taxon>
        <taxon>Dacrymycetes</taxon>
        <taxon>Dacrymycetales</taxon>
        <taxon>Dacrymycetaceae</taxon>
        <taxon>Calocera</taxon>
    </lineage>
</organism>
<gene>
    <name evidence="1" type="ORF">CALVIDRAFT_563467</name>
</gene>
<evidence type="ECO:0000313" key="2">
    <source>
        <dbReference type="Proteomes" id="UP000076738"/>
    </source>
</evidence>
<evidence type="ECO:0000313" key="1">
    <source>
        <dbReference type="EMBL" id="KZO96819.1"/>
    </source>
</evidence>
<reference evidence="1 2" key="1">
    <citation type="journal article" date="2016" name="Mol. Biol. Evol.">
        <title>Comparative Genomics of Early-Diverging Mushroom-Forming Fungi Provides Insights into the Origins of Lignocellulose Decay Capabilities.</title>
        <authorList>
            <person name="Nagy L.G."/>
            <person name="Riley R."/>
            <person name="Tritt A."/>
            <person name="Adam C."/>
            <person name="Daum C."/>
            <person name="Floudas D."/>
            <person name="Sun H."/>
            <person name="Yadav J.S."/>
            <person name="Pangilinan J."/>
            <person name="Larsson K.H."/>
            <person name="Matsuura K."/>
            <person name="Barry K."/>
            <person name="Labutti K."/>
            <person name="Kuo R."/>
            <person name="Ohm R.A."/>
            <person name="Bhattacharya S.S."/>
            <person name="Shirouzu T."/>
            <person name="Yoshinaga Y."/>
            <person name="Martin F.M."/>
            <person name="Grigoriev I.V."/>
            <person name="Hibbett D.S."/>
        </authorList>
    </citation>
    <scope>NUCLEOTIDE SEQUENCE [LARGE SCALE GENOMIC DNA]</scope>
    <source>
        <strain evidence="1 2">TUFC12733</strain>
    </source>
</reference>
<keyword evidence="2" id="KW-1185">Reference proteome</keyword>
<dbReference type="Proteomes" id="UP000076738">
    <property type="component" value="Unassembled WGS sequence"/>
</dbReference>
<dbReference type="EMBL" id="KV417282">
    <property type="protein sequence ID" value="KZO96819.1"/>
    <property type="molecule type" value="Genomic_DNA"/>
</dbReference>
<proteinExistence type="predicted"/>
<dbReference type="OrthoDB" id="10373751at2759"/>
<sequence>MSESVEPVLTFKHSVTVEGCQMEALKNGYTLLMYPDDPDWHDCESYDGEGKLANSWLTIDEGKFYYDDFNSLDHPPAKKVVEYHAVRTGNKFVIDFYLGPIGGLGQAITIAQFKIDNYTGDMMPKVVDVKGTCKFKPYGTGANGLSARKKFPGKD</sequence>